<keyword evidence="2 6" id="KW-0812">Transmembrane</keyword>
<dbReference type="GO" id="GO:0070916">
    <property type="term" value="C:inositol phosphoceramide synthase complex"/>
    <property type="evidence" value="ECO:0007669"/>
    <property type="project" value="TreeGrafter"/>
</dbReference>
<reference evidence="8" key="2">
    <citation type="submission" date="2023-02" db="EMBL/GenBank/DDBJ databases">
        <authorList>
            <consortium name="DOE Joint Genome Institute"/>
            <person name="Mondo S.J."/>
            <person name="Chang Y."/>
            <person name="Wang Y."/>
            <person name="Ahrendt S."/>
            <person name="Andreopoulos W."/>
            <person name="Barry K."/>
            <person name="Beard J."/>
            <person name="Benny G.L."/>
            <person name="Blankenship S."/>
            <person name="Bonito G."/>
            <person name="Cuomo C."/>
            <person name="Desiro A."/>
            <person name="Gervers K.A."/>
            <person name="Hundley H."/>
            <person name="Kuo A."/>
            <person name="LaButti K."/>
            <person name="Lang B.F."/>
            <person name="Lipzen A."/>
            <person name="O'Donnell K."/>
            <person name="Pangilinan J."/>
            <person name="Reynolds N."/>
            <person name="Sandor L."/>
            <person name="Smith M.W."/>
            <person name="Tsang A."/>
            <person name="Grigoriev I.V."/>
            <person name="Stajich J.E."/>
            <person name="Spatafora J.W."/>
        </authorList>
    </citation>
    <scope>NUCLEOTIDE SEQUENCE</scope>
    <source>
        <strain evidence="8">RSA 2281</strain>
    </source>
</reference>
<dbReference type="AlphaFoldDB" id="A0AAD5PFA5"/>
<evidence type="ECO:0000259" key="7">
    <source>
        <dbReference type="SMART" id="SM00014"/>
    </source>
</evidence>
<protein>
    <recommendedName>
        <fullName evidence="7">Phosphatidic acid phosphatase type 2/haloperoxidase domain-containing protein</fullName>
    </recommendedName>
</protein>
<dbReference type="GO" id="GO:0030148">
    <property type="term" value="P:sphingolipid biosynthetic process"/>
    <property type="evidence" value="ECO:0007669"/>
    <property type="project" value="TreeGrafter"/>
</dbReference>
<proteinExistence type="predicted"/>
<dbReference type="Proteomes" id="UP001209540">
    <property type="component" value="Unassembled WGS sequence"/>
</dbReference>
<evidence type="ECO:0000313" key="8">
    <source>
        <dbReference type="EMBL" id="KAI9265236.1"/>
    </source>
</evidence>
<feature type="transmembrane region" description="Helical" evidence="6">
    <location>
        <begin position="121"/>
        <end position="143"/>
    </location>
</feature>
<dbReference type="EMBL" id="JAIXMP010000011">
    <property type="protein sequence ID" value="KAI9265236.1"/>
    <property type="molecule type" value="Genomic_DNA"/>
</dbReference>
<feature type="compositionally biased region" description="Low complexity" evidence="5">
    <location>
        <begin position="370"/>
        <end position="391"/>
    </location>
</feature>
<dbReference type="SMART" id="SM00014">
    <property type="entry name" value="acidPPc"/>
    <property type="match status" value="1"/>
</dbReference>
<dbReference type="InterPro" id="IPR052185">
    <property type="entry name" value="IPC_Synthase-Related"/>
</dbReference>
<feature type="transmembrane region" description="Helical" evidence="6">
    <location>
        <begin position="217"/>
        <end position="240"/>
    </location>
</feature>
<evidence type="ECO:0000256" key="2">
    <source>
        <dbReference type="ARBA" id="ARBA00022692"/>
    </source>
</evidence>
<feature type="transmembrane region" description="Helical" evidence="6">
    <location>
        <begin position="150"/>
        <end position="169"/>
    </location>
</feature>
<dbReference type="InterPro" id="IPR036938">
    <property type="entry name" value="PAP2/HPO_sf"/>
</dbReference>
<dbReference type="CDD" id="cd03386">
    <property type="entry name" value="PAP2_Aur1_like"/>
    <property type="match status" value="1"/>
</dbReference>
<dbReference type="GO" id="GO:0006676">
    <property type="term" value="P:mannosyl diphosphorylinositol ceramide metabolic process"/>
    <property type="evidence" value="ECO:0007669"/>
    <property type="project" value="TreeGrafter"/>
</dbReference>
<dbReference type="PANTHER" id="PTHR31310:SF11">
    <property type="entry name" value="INOSITOL PHOSPHORYLCERAMIDE SYNTHASE CATALYTIC SUBUNIT AUR1"/>
    <property type="match status" value="1"/>
</dbReference>
<gene>
    <name evidence="8" type="ORF">BDA99DRAFT_508099</name>
</gene>
<evidence type="ECO:0000256" key="5">
    <source>
        <dbReference type="SAM" id="MobiDB-lite"/>
    </source>
</evidence>
<feature type="domain" description="Phosphatidic acid phosphatase type 2/haloperoxidase" evidence="7">
    <location>
        <begin position="150"/>
        <end position="285"/>
    </location>
</feature>
<evidence type="ECO:0000256" key="4">
    <source>
        <dbReference type="ARBA" id="ARBA00023136"/>
    </source>
</evidence>
<comment type="subcellular location">
    <subcellularLocation>
        <location evidence="1">Membrane</location>
        <topology evidence="1">Multi-pass membrane protein</topology>
    </subcellularLocation>
</comment>
<dbReference type="Gene3D" id="1.20.144.10">
    <property type="entry name" value="Phosphatidic acid phosphatase type 2/haloperoxidase"/>
    <property type="match status" value="1"/>
</dbReference>
<feature type="region of interest" description="Disordered" evidence="5">
    <location>
        <begin position="322"/>
        <end position="342"/>
    </location>
</feature>
<keyword evidence="4 6" id="KW-0472">Membrane</keyword>
<dbReference type="Pfam" id="PF14378">
    <property type="entry name" value="PAP2_3"/>
    <property type="match status" value="1"/>
</dbReference>
<dbReference type="GO" id="GO:0016020">
    <property type="term" value="C:membrane"/>
    <property type="evidence" value="ECO:0007669"/>
    <property type="project" value="UniProtKB-SubCell"/>
</dbReference>
<keyword evidence="9" id="KW-1185">Reference proteome</keyword>
<sequence length="399" mass="45273">MSIQRLRQWFSIRNIGYVLIAVVLLIDLIIIQSPPWYVRLILGILLAASTMIPYIKRFTIPAMPVFGYLLSFYAVQFVATEHRPQHIFVNILPTLERILYGANLSEIISNHQHPVLDVLAWFPYGIVHFSLPFIFAAVLFVFGPPGSLDVFGLAFGWMNVLAVLTQFLFPNAAPWYEMTYGSAPADYSIHGEAGGLERIDKILGLDLYGSSFGHSPLVFGAFPSLHSADATFTMLFLFYLKRNMWPLCIMHVMWMWWATMYLTHHYLIDLVGGSMFAFSAFFIAKRYLPAVHPNYRTRLAYLGITKFSFGTLVRSIEHRDRTGHSKSNYNKEEHGLSHQHDDEEALLMKRDDDYARGEEDEYPLQSRPVSLVSGFSTSSSSAGPSSPRSNSLELVPPTK</sequence>
<dbReference type="InterPro" id="IPR000326">
    <property type="entry name" value="PAP2/HPO"/>
</dbReference>
<feature type="transmembrane region" description="Helical" evidence="6">
    <location>
        <begin position="62"/>
        <end position="79"/>
    </location>
</feature>
<evidence type="ECO:0000256" key="3">
    <source>
        <dbReference type="ARBA" id="ARBA00022989"/>
    </source>
</evidence>
<feature type="region of interest" description="Disordered" evidence="5">
    <location>
        <begin position="357"/>
        <end position="399"/>
    </location>
</feature>
<evidence type="ECO:0000313" key="9">
    <source>
        <dbReference type="Proteomes" id="UP001209540"/>
    </source>
</evidence>
<dbReference type="SUPFAM" id="SSF48317">
    <property type="entry name" value="Acid phosphatase/Vanadium-dependent haloperoxidase"/>
    <property type="match status" value="1"/>
</dbReference>
<evidence type="ECO:0000256" key="1">
    <source>
        <dbReference type="ARBA" id="ARBA00004141"/>
    </source>
</evidence>
<feature type="transmembrane region" description="Helical" evidence="6">
    <location>
        <begin position="36"/>
        <end position="55"/>
    </location>
</feature>
<comment type="caution">
    <text evidence="8">The sequence shown here is derived from an EMBL/GenBank/DDBJ whole genome shotgun (WGS) entry which is preliminary data.</text>
</comment>
<reference evidence="8" key="1">
    <citation type="journal article" date="2022" name="IScience">
        <title>Evolution of zygomycete secretomes and the origins of terrestrial fungal ecologies.</title>
        <authorList>
            <person name="Chang Y."/>
            <person name="Wang Y."/>
            <person name="Mondo S."/>
            <person name="Ahrendt S."/>
            <person name="Andreopoulos W."/>
            <person name="Barry K."/>
            <person name="Beard J."/>
            <person name="Benny G.L."/>
            <person name="Blankenship S."/>
            <person name="Bonito G."/>
            <person name="Cuomo C."/>
            <person name="Desiro A."/>
            <person name="Gervers K.A."/>
            <person name="Hundley H."/>
            <person name="Kuo A."/>
            <person name="LaButti K."/>
            <person name="Lang B.F."/>
            <person name="Lipzen A."/>
            <person name="O'Donnell K."/>
            <person name="Pangilinan J."/>
            <person name="Reynolds N."/>
            <person name="Sandor L."/>
            <person name="Smith M.E."/>
            <person name="Tsang A."/>
            <person name="Grigoriev I.V."/>
            <person name="Stajich J.E."/>
            <person name="Spatafora J.W."/>
        </authorList>
    </citation>
    <scope>NUCLEOTIDE SEQUENCE</scope>
    <source>
        <strain evidence="8">RSA 2281</strain>
    </source>
</reference>
<organism evidence="8 9">
    <name type="scientific">Phascolomyces articulosus</name>
    <dbReference type="NCBI Taxonomy" id="60185"/>
    <lineage>
        <taxon>Eukaryota</taxon>
        <taxon>Fungi</taxon>
        <taxon>Fungi incertae sedis</taxon>
        <taxon>Mucoromycota</taxon>
        <taxon>Mucoromycotina</taxon>
        <taxon>Mucoromycetes</taxon>
        <taxon>Mucorales</taxon>
        <taxon>Lichtheimiaceae</taxon>
        <taxon>Phascolomyces</taxon>
    </lineage>
</organism>
<name>A0AAD5PFA5_9FUNG</name>
<evidence type="ECO:0000256" key="6">
    <source>
        <dbReference type="SAM" id="Phobius"/>
    </source>
</evidence>
<feature type="transmembrane region" description="Helical" evidence="6">
    <location>
        <begin position="270"/>
        <end position="288"/>
    </location>
</feature>
<dbReference type="PANTHER" id="PTHR31310">
    <property type="match status" value="1"/>
</dbReference>
<feature type="transmembrane region" description="Helical" evidence="6">
    <location>
        <begin position="12"/>
        <end position="30"/>
    </location>
</feature>
<dbReference type="InterPro" id="IPR026841">
    <property type="entry name" value="Aur1/Ipt1"/>
</dbReference>
<accession>A0AAD5PFA5</accession>
<keyword evidence="3 6" id="KW-1133">Transmembrane helix</keyword>